<sequence length="34" mass="3791">MSVDIQQKLLDAIESEWIAEQAMALVDIPSVTMD</sequence>
<reference evidence="1" key="1">
    <citation type="submission" date="2018-05" db="EMBL/GenBank/DDBJ databases">
        <authorList>
            <person name="Lanie J.A."/>
            <person name="Ng W.-L."/>
            <person name="Kazmierczak K.M."/>
            <person name="Andrzejewski T.M."/>
            <person name="Davidsen T.M."/>
            <person name="Wayne K.J."/>
            <person name="Tettelin H."/>
            <person name="Glass J.I."/>
            <person name="Rusch D."/>
            <person name="Podicherti R."/>
            <person name="Tsui H.-C.T."/>
            <person name="Winkler M.E."/>
        </authorList>
    </citation>
    <scope>NUCLEOTIDE SEQUENCE</scope>
</reference>
<gene>
    <name evidence="1" type="ORF">METZ01_LOCUS315653</name>
</gene>
<dbReference type="EMBL" id="UINC01101745">
    <property type="protein sequence ID" value="SVC62799.1"/>
    <property type="molecule type" value="Genomic_DNA"/>
</dbReference>
<accession>A0A382NNL0</accession>
<proteinExistence type="predicted"/>
<dbReference type="AlphaFoldDB" id="A0A382NNL0"/>
<organism evidence="1">
    <name type="scientific">marine metagenome</name>
    <dbReference type="NCBI Taxonomy" id="408172"/>
    <lineage>
        <taxon>unclassified sequences</taxon>
        <taxon>metagenomes</taxon>
        <taxon>ecological metagenomes</taxon>
    </lineage>
</organism>
<feature type="non-terminal residue" evidence="1">
    <location>
        <position position="34"/>
    </location>
</feature>
<evidence type="ECO:0000313" key="1">
    <source>
        <dbReference type="EMBL" id="SVC62799.1"/>
    </source>
</evidence>
<protein>
    <submittedName>
        <fullName evidence="1">Uncharacterized protein</fullName>
    </submittedName>
</protein>
<name>A0A382NNL0_9ZZZZ</name>